<evidence type="ECO:0000259" key="4">
    <source>
        <dbReference type="PROSITE" id="PS50158"/>
    </source>
</evidence>
<comment type="caution">
    <text evidence="5">The sequence shown here is derived from an EMBL/GenBank/DDBJ whole genome shotgun (WGS) entry which is preliminary data.</text>
</comment>
<dbReference type="Gene3D" id="4.10.60.10">
    <property type="entry name" value="Zinc finger, CCHC-type"/>
    <property type="match status" value="1"/>
</dbReference>
<proteinExistence type="predicted"/>
<reference evidence="5" key="1">
    <citation type="journal article" date="2019" name="Sci. Rep.">
        <title>Draft genome of Tanacetum cinerariifolium, the natural source of mosquito coil.</title>
        <authorList>
            <person name="Yamashiro T."/>
            <person name="Shiraishi A."/>
            <person name="Satake H."/>
            <person name="Nakayama K."/>
        </authorList>
    </citation>
    <scope>NUCLEOTIDE SEQUENCE</scope>
</reference>
<feature type="region of interest" description="Disordered" evidence="3">
    <location>
        <begin position="381"/>
        <end position="400"/>
    </location>
</feature>
<gene>
    <name evidence="5" type="ORF">Tci_017075</name>
</gene>
<feature type="domain" description="CCHC-type" evidence="4">
    <location>
        <begin position="367"/>
        <end position="381"/>
    </location>
</feature>
<dbReference type="Pfam" id="PF00098">
    <property type="entry name" value="zf-CCHC"/>
    <property type="match status" value="1"/>
</dbReference>
<keyword evidence="2" id="KW-0175">Coiled coil</keyword>
<sequence length="975" mass="110906">MDELREDVRKINTNREKKSLHEEIKSIRTSEISYDKSYPKLNIHPTNLKDTFEYCMKESCKRQDVLNGWMKKFMINTEMNLKDHNSSIKRLEENVNHLAQLISTHNLTNQDLGSFPNNNDLLPNLESQDTMFLSPSRIKSLIDVVGITAAHVFVNTAQMELVLLKNFNEKYTKCLLLVEVKTARTKVNDASRISTASAKVTTASEVIENGATLPKTQVVESVTTVMPITTVEQKAQRRNKADLDTMNMDDLYNNLKVTNGTVNTAQVVNTANKVSTASTQVNVAFFINIDNLIDVVICLFFASQPSSPQLVHKDLEQIHLDDTEEINLRWQMAMLTMRARRFLKRTRRKLTINGNETIGFDKSNVECYNCHKRGHFARECRAPKNQDNKHKKSSRRSVPLEKTNSISLVSCDGLGGYDWSDQAEEGPNYALMAFTSLISDSKVFIDSNCSKSCLETVKLLKSQNEQLLKDLKKSELMVLGYKTGLESVEELHKFFKTNESIYLEDIKVLKVKIQMKEIAIRELRKKLKIAQKEKDGIQLNLRNVAKSSQEETKAVRKNDDSLIIKEWMSDNKEENATQPKIKKKIVRRNKTLIEATRTMLADSMLPITFWAKAVNTACYVQNRVLVVKPHNKTPYELFHGRTPTLSFIRPFGCHVTILNTIDHLGKFNRMAEEGFFVGFSLNSKAFRVFNSRTRIVEKSLHIRFSESTPNVIGSGPDWLFDINALTRTINYEPIVAGTKSNGFASIKASDNASQARKETEHVKDYILLPLWTASSGDGKKVDEDPRKENECKDQEKEDNVNNTNNVNTVRNDEDDDAMADIINLDTTIQVSPTPTTRIHKDHPLDQLIRDLHSVPITKNITRKGNSCIERSKLDRGYSGRAFTIQVTRSLDFSGFTKIAFLYASKQERRIDDIDQDEEITLVNDQDDAKMCDVNDLGCEEVFIADQNKKVVEEVVNLIQVSTAITTVTITTEEIM</sequence>
<evidence type="ECO:0000256" key="2">
    <source>
        <dbReference type="SAM" id="Coils"/>
    </source>
</evidence>
<dbReference type="PANTHER" id="PTHR42648">
    <property type="entry name" value="TRANSPOSASE, PUTATIVE-RELATED"/>
    <property type="match status" value="1"/>
</dbReference>
<feature type="compositionally biased region" description="Low complexity" evidence="3">
    <location>
        <begin position="800"/>
        <end position="809"/>
    </location>
</feature>
<dbReference type="GO" id="GO:0003676">
    <property type="term" value="F:nucleic acid binding"/>
    <property type="evidence" value="ECO:0007669"/>
    <property type="project" value="InterPro"/>
</dbReference>
<dbReference type="SUPFAM" id="SSF57756">
    <property type="entry name" value="Retrovirus zinc finger-like domains"/>
    <property type="match status" value="1"/>
</dbReference>
<feature type="coiled-coil region" evidence="2">
    <location>
        <begin position="506"/>
        <end position="540"/>
    </location>
</feature>
<keyword evidence="1" id="KW-0862">Zinc</keyword>
<dbReference type="Pfam" id="PF25597">
    <property type="entry name" value="SH3_retrovirus"/>
    <property type="match status" value="1"/>
</dbReference>
<accession>A0A6L2K8R0</accession>
<keyword evidence="1" id="KW-0479">Metal-binding</keyword>
<organism evidence="5">
    <name type="scientific">Tanacetum cinerariifolium</name>
    <name type="common">Dalmatian daisy</name>
    <name type="synonym">Chrysanthemum cinerariifolium</name>
    <dbReference type="NCBI Taxonomy" id="118510"/>
    <lineage>
        <taxon>Eukaryota</taxon>
        <taxon>Viridiplantae</taxon>
        <taxon>Streptophyta</taxon>
        <taxon>Embryophyta</taxon>
        <taxon>Tracheophyta</taxon>
        <taxon>Spermatophyta</taxon>
        <taxon>Magnoliopsida</taxon>
        <taxon>eudicotyledons</taxon>
        <taxon>Gunneridae</taxon>
        <taxon>Pentapetalae</taxon>
        <taxon>asterids</taxon>
        <taxon>campanulids</taxon>
        <taxon>Asterales</taxon>
        <taxon>Asteraceae</taxon>
        <taxon>Asteroideae</taxon>
        <taxon>Anthemideae</taxon>
        <taxon>Anthemidinae</taxon>
        <taxon>Tanacetum</taxon>
    </lineage>
</organism>
<evidence type="ECO:0000313" key="5">
    <source>
        <dbReference type="EMBL" id="GEU45097.1"/>
    </source>
</evidence>
<dbReference type="InterPro" id="IPR012337">
    <property type="entry name" value="RNaseH-like_sf"/>
</dbReference>
<dbReference type="PROSITE" id="PS50158">
    <property type="entry name" value="ZF_CCHC"/>
    <property type="match status" value="1"/>
</dbReference>
<dbReference type="AlphaFoldDB" id="A0A6L2K8R0"/>
<name>A0A6L2K8R0_TANCI</name>
<dbReference type="InterPro" id="IPR001878">
    <property type="entry name" value="Znf_CCHC"/>
</dbReference>
<dbReference type="EMBL" id="BKCJ010001937">
    <property type="protein sequence ID" value="GEU45097.1"/>
    <property type="molecule type" value="Genomic_DNA"/>
</dbReference>
<dbReference type="SUPFAM" id="SSF53098">
    <property type="entry name" value="Ribonuclease H-like"/>
    <property type="match status" value="1"/>
</dbReference>
<dbReference type="InterPro" id="IPR036397">
    <property type="entry name" value="RNaseH_sf"/>
</dbReference>
<protein>
    <submittedName>
        <fullName evidence="5">Ribonuclease H-like domain-containing protein</fullName>
    </submittedName>
</protein>
<dbReference type="GO" id="GO:0008270">
    <property type="term" value="F:zinc ion binding"/>
    <property type="evidence" value="ECO:0007669"/>
    <property type="project" value="UniProtKB-KW"/>
</dbReference>
<dbReference type="Gene3D" id="3.30.420.10">
    <property type="entry name" value="Ribonuclease H-like superfamily/Ribonuclease H"/>
    <property type="match status" value="1"/>
</dbReference>
<keyword evidence="1" id="KW-0863">Zinc-finger</keyword>
<dbReference type="InterPro" id="IPR039537">
    <property type="entry name" value="Retrotran_Ty1/copia-like"/>
</dbReference>
<dbReference type="SMART" id="SM00343">
    <property type="entry name" value="ZnF_C2HC"/>
    <property type="match status" value="1"/>
</dbReference>
<feature type="compositionally biased region" description="Basic and acidic residues" evidence="3">
    <location>
        <begin position="777"/>
        <end position="799"/>
    </location>
</feature>
<evidence type="ECO:0000256" key="3">
    <source>
        <dbReference type="SAM" id="MobiDB-lite"/>
    </source>
</evidence>
<feature type="coiled-coil region" evidence="2">
    <location>
        <begin position="74"/>
        <end position="101"/>
    </location>
</feature>
<dbReference type="PANTHER" id="PTHR42648:SF19">
    <property type="entry name" value="RNA-DIRECTED DNA POLYMERASE"/>
    <property type="match status" value="1"/>
</dbReference>
<feature type="region of interest" description="Disordered" evidence="3">
    <location>
        <begin position="776"/>
        <end position="811"/>
    </location>
</feature>
<evidence type="ECO:0000256" key="1">
    <source>
        <dbReference type="PROSITE-ProRule" id="PRU00047"/>
    </source>
</evidence>
<dbReference type="InterPro" id="IPR036875">
    <property type="entry name" value="Znf_CCHC_sf"/>
</dbReference>
<dbReference type="InterPro" id="IPR057670">
    <property type="entry name" value="SH3_retrovirus"/>
</dbReference>